<dbReference type="RefSeq" id="WP_273305653.1">
    <property type="nucleotide sequence ID" value="NZ_DYUD01000013.1"/>
</dbReference>
<dbReference type="Gene3D" id="3.80.10.10">
    <property type="entry name" value="Ribonuclease Inhibitor"/>
    <property type="match status" value="3"/>
</dbReference>
<name>A0A921MR21_9BACT</name>
<dbReference type="Proteomes" id="UP000757103">
    <property type="component" value="Unassembled WGS sequence"/>
</dbReference>
<dbReference type="InterPro" id="IPR032675">
    <property type="entry name" value="LRR_dom_sf"/>
</dbReference>
<dbReference type="EMBL" id="DYUD01000013">
    <property type="protein sequence ID" value="HJG88607.1"/>
    <property type="molecule type" value="Genomic_DNA"/>
</dbReference>
<dbReference type="PANTHER" id="PTHR45661:SF3">
    <property type="entry name" value="IG-LIKE DOMAIN-CONTAINING PROTEIN"/>
    <property type="match status" value="1"/>
</dbReference>
<comment type="caution">
    <text evidence="1">The sequence shown here is derived from an EMBL/GenBank/DDBJ whole genome shotgun (WGS) entry which is preliminary data.</text>
</comment>
<accession>A0A921MR21</accession>
<reference evidence="1" key="1">
    <citation type="journal article" date="2021" name="PeerJ">
        <title>Extensive microbial diversity within the chicken gut microbiome revealed by metagenomics and culture.</title>
        <authorList>
            <person name="Gilroy R."/>
            <person name="Ravi A."/>
            <person name="Getino M."/>
            <person name="Pursley I."/>
            <person name="Horton D.L."/>
            <person name="Alikhan N.F."/>
            <person name="Baker D."/>
            <person name="Gharbi K."/>
            <person name="Hall N."/>
            <person name="Watson M."/>
            <person name="Adriaenssens E.M."/>
            <person name="Foster-Nyarko E."/>
            <person name="Jarju S."/>
            <person name="Secka A."/>
            <person name="Antonio M."/>
            <person name="Oren A."/>
            <person name="Chaudhuri R.R."/>
            <person name="La Ragione R."/>
            <person name="Hildebrand F."/>
            <person name="Pallen M.J."/>
        </authorList>
    </citation>
    <scope>NUCLEOTIDE SEQUENCE</scope>
    <source>
        <strain evidence="1">CHK121-7720</strain>
    </source>
</reference>
<dbReference type="InterPro" id="IPR026906">
    <property type="entry name" value="LRR_5"/>
</dbReference>
<dbReference type="SUPFAM" id="SSF52058">
    <property type="entry name" value="L domain-like"/>
    <property type="match status" value="1"/>
</dbReference>
<dbReference type="InterPro" id="IPR053139">
    <property type="entry name" value="Surface_bspA-like"/>
</dbReference>
<evidence type="ECO:0000313" key="2">
    <source>
        <dbReference type="Proteomes" id="UP000757103"/>
    </source>
</evidence>
<gene>
    <name evidence="1" type="ORF">K8U91_03905</name>
</gene>
<organism evidence="1 2">
    <name type="scientific">Barnesiella viscericola</name>
    <dbReference type="NCBI Taxonomy" id="397865"/>
    <lineage>
        <taxon>Bacteria</taxon>
        <taxon>Pseudomonadati</taxon>
        <taxon>Bacteroidota</taxon>
        <taxon>Bacteroidia</taxon>
        <taxon>Bacteroidales</taxon>
        <taxon>Barnesiellaceae</taxon>
        <taxon>Barnesiella</taxon>
    </lineage>
</organism>
<dbReference type="Pfam" id="PF13306">
    <property type="entry name" value="LRR_5"/>
    <property type="match status" value="3"/>
</dbReference>
<evidence type="ECO:0000313" key="1">
    <source>
        <dbReference type="EMBL" id="HJG88607.1"/>
    </source>
</evidence>
<proteinExistence type="predicted"/>
<dbReference type="AlphaFoldDB" id="A0A921MR21"/>
<reference evidence="1" key="2">
    <citation type="submission" date="2021-09" db="EMBL/GenBank/DDBJ databases">
        <authorList>
            <person name="Gilroy R."/>
        </authorList>
    </citation>
    <scope>NUCLEOTIDE SEQUENCE</scope>
    <source>
        <strain evidence="1">CHK121-7720</strain>
    </source>
</reference>
<protein>
    <submittedName>
        <fullName evidence="1">Leucine-rich repeat domain-containing protein</fullName>
    </submittedName>
</protein>
<dbReference type="PANTHER" id="PTHR45661">
    <property type="entry name" value="SURFACE ANTIGEN"/>
    <property type="match status" value="1"/>
</dbReference>
<sequence length="556" mass="60678">MGRTDYSFLKKAGLAAFAMVATIVSGMATQLDVTTTAPGTLATLISEDDKWNITELKVSGPLNGFDIRTLRDMAGADLYGAPTEGKLEKLDMAGVNIIGYDGSLLASDQTYYIDNSQGIMHLIGENDKFLGIFFAGCNVLKELTIPDNAFLGVNQGWPEGLEKISVSNNNPNLTVVDNILYSKDLKTLFYCPAKSPQTSIRTPEATEIVESYAFYQNLHLQSVEMPNVKEIKSFAFSYCNALQTLSFGNYLATWGDMAIMGNYQLSSVTVATDNPNFKNIGNSLTDISGRTLYIFAADNTVEACGVPEGVETICSGAIYSNHIRTATFPNSVTTLRQYAIFNSLYLETIHMGSGLTNLEPMFSYNLPSLQEYDVDSENPVFASYNGAIYSKDGLTLTIIPEGKTEFNVKEGTEQLGIYCLGAINNIIETLTLPASLKTLASMTLSCNSLKEIYCKATVPPSSNGYLPIYSFMAANIDLFVPTGCADAYKNSLEWRDFRSISEFDSSDIDGVTASEKPYEVARYSIDGKRLPAETPGLNLIKMSDGSVQKVWVPGNR</sequence>